<evidence type="ECO:0000256" key="4">
    <source>
        <dbReference type="SAM" id="MobiDB-lite"/>
    </source>
</evidence>
<accession>A0A8X7T191</accession>
<dbReference type="Proteomes" id="UP000077684">
    <property type="component" value="Unassembled WGS sequence"/>
</dbReference>
<feature type="repeat" description="ANK" evidence="3">
    <location>
        <begin position="390"/>
        <end position="422"/>
    </location>
</feature>
<evidence type="ECO:0000256" key="3">
    <source>
        <dbReference type="PROSITE-ProRule" id="PRU00023"/>
    </source>
</evidence>
<feature type="region of interest" description="Disordered" evidence="4">
    <location>
        <begin position="96"/>
        <end position="140"/>
    </location>
</feature>
<evidence type="ECO:0000313" key="6">
    <source>
        <dbReference type="Proteomes" id="UP000077684"/>
    </source>
</evidence>
<protein>
    <recommendedName>
        <fullName evidence="7">Ankyrin</fullName>
    </recommendedName>
</protein>
<comment type="caution">
    <text evidence="5">The sequence shown here is derived from an EMBL/GenBank/DDBJ whole genome shotgun (WGS) entry which is preliminary data.</text>
</comment>
<feature type="compositionally biased region" description="Low complexity" evidence="4">
    <location>
        <begin position="202"/>
        <end position="218"/>
    </location>
</feature>
<dbReference type="SUPFAM" id="SSF48403">
    <property type="entry name" value="Ankyrin repeat"/>
    <property type="match status" value="1"/>
</dbReference>
<feature type="compositionally biased region" description="Low complexity" evidence="4">
    <location>
        <begin position="237"/>
        <end position="252"/>
    </location>
</feature>
<name>A0A8X7T191_9BASI</name>
<dbReference type="PROSITE" id="PS50088">
    <property type="entry name" value="ANK_REPEAT"/>
    <property type="match status" value="2"/>
</dbReference>
<keyword evidence="1" id="KW-0677">Repeat</keyword>
<evidence type="ECO:0000313" key="5">
    <source>
        <dbReference type="EMBL" id="KAE8255653.1"/>
    </source>
</evidence>
<feature type="compositionally biased region" description="Polar residues" evidence="4">
    <location>
        <begin position="227"/>
        <end position="236"/>
    </location>
</feature>
<dbReference type="SMART" id="SM00248">
    <property type="entry name" value="ANK"/>
    <property type="match status" value="2"/>
</dbReference>
<feature type="compositionally biased region" description="Polar residues" evidence="4">
    <location>
        <begin position="503"/>
        <end position="512"/>
    </location>
</feature>
<dbReference type="GO" id="GO:0085020">
    <property type="term" value="P:protein K6-linked ubiquitination"/>
    <property type="evidence" value="ECO:0007669"/>
    <property type="project" value="TreeGrafter"/>
</dbReference>
<gene>
    <name evidence="5" type="ORF">A4X06_0g319</name>
</gene>
<evidence type="ECO:0000256" key="1">
    <source>
        <dbReference type="ARBA" id="ARBA00022737"/>
    </source>
</evidence>
<evidence type="ECO:0000256" key="2">
    <source>
        <dbReference type="ARBA" id="ARBA00023043"/>
    </source>
</evidence>
<evidence type="ECO:0008006" key="7">
    <source>
        <dbReference type="Google" id="ProtNLM"/>
    </source>
</evidence>
<sequence>MTMTWTGERLGGGGGGGGGSGSGGGPGGSSSNSSSSSSSDGGKSSNLSHRFRRAVIQGNLPLAQRLAQTAMALSEPAATANSGAFTRPISAAETVRRTQPQPQPQSGHVAGASRVSVTHSEHGPRWDGAWSVGESSNNHDMVTTTSRTMVAGSGLPRAMLAEEEDNPATPTLRSHWALASSPLPPSPLPPSSSFTATAMAESSGAARLRSSSSSSSTSNHLLGRDLTMTTSTTMEDASSAQAALPPSAATASRVNNNKPYDGTSLPPMIRYTREDPTQSKYLTPSERAGRAQRAALDVPFTIRNVDLTSPAGSEGRKASLILALEHGTGVEMVEWLLQMGHEAEGPSTDNDNNSVFALAAIFNRCDVIERYSVHPDVDVPSLVRRRSASEGRTALHWAALKGHDAAIRLLLSLGANKDALDNDHTTPLHFASAWGHITSVQLLKEVGARSDLANKQGFRALDWAYDNNIKIVLENFDEQQQRTSFQSHSYSYSSSPDHGAPMSSRSPVTVSQHLADIKSSGAGSAAELGNVRSLVMSRDQVAMQQYRRALPRQQTTTSSDSRQQRSATAAADVFMMTSPQWAGKTLRGESSRSVTMSPDTLRAGVLSPSPPTSPAVQLAHLR</sequence>
<dbReference type="AlphaFoldDB" id="A0A8X7T191"/>
<feature type="region of interest" description="Disordered" evidence="4">
    <location>
        <begin position="177"/>
        <end position="271"/>
    </location>
</feature>
<dbReference type="PANTHER" id="PTHR24171">
    <property type="entry name" value="ANKYRIN REPEAT DOMAIN-CONTAINING PROTEIN 39-RELATED"/>
    <property type="match status" value="1"/>
</dbReference>
<keyword evidence="6" id="KW-1185">Reference proteome</keyword>
<dbReference type="InterPro" id="IPR036770">
    <property type="entry name" value="Ankyrin_rpt-contain_sf"/>
</dbReference>
<feature type="region of interest" description="Disordered" evidence="4">
    <location>
        <begin position="484"/>
        <end position="512"/>
    </location>
</feature>
<feature type="region of interest" description="Disordered" evidence="4">
    <location>
        <begin position="548"/>
        <end position="568"/>
    </location>
</feature>
<dbReference type="EMBL" id="LWDE02000015">
    <property type="protein sequence ID" value="KAE8255653.1"/>
    <property type="molecule type" value="Genomic_DNA"/>
</dbReference>
<feature type="region of interest" description="Disordered" evidence="4">
    <location>
        <begin position="583"/>
        <end position="622"/>
    </location>
</feature>
<dbReference type="PANTHER" id="PTHR24171:SF8">
    <property type="entry name" value="BRCA1-ASSOCIATED RING DOMAIN PROTEIN 1"/>
    <property type="match status" value="1"/>
</dbReference>
<reference evidence="5" key="1">
    <citation type="submission" date="2016-04" db="EMBL/GenBank/DDBJ databases">
        <authorList>
            <person name="Nguyen H.D."/>
            <person name="Samba Siva P."/>
            <person name="Cullis J."/>
            <person name="Levesque C.A."/>
            <person name="Hambleton S."/>
        </authorList>
    </citation>
    <scope>NUCLEOTIDE SEQUENCE</scope>
    <source>
        <strain evidence="5">DAOMC 236426</strain>
    </source>
</reference>
<feature type="compositionally biased region" description="Gly residues" evidence="4">
    <location>
        <begin position="9"/>
        <end position="28"/>
    </location>
</feature>
<dbReference type="PROSITE" id="PS50297">
    <property type="entry name" value="ANK_REP_REGION"/>
    <property type="match status" value="2"/>
</dbReference>
<feature type="repeat" description="ANK" evidence="3">
    <location>
        <begin position="423"/>
        <end position="455"/>
    </location>
</feature>
<reference evidence="5" key="2">
    <citation type="journal article" date="2019" name="IMA Fungus">
        <title>Genome sequencing and comparison of five Tilletia species to identify candidate genes for the detection of regulated species infecting wheat.</title>
        <authorList>
            <person name="Nguyen H.D.T."/>
            <person name="Sultana T."/>
            <person name="Kesanakurti P."/>
            <person name="Hambleton S."/>
        </authorList>
    </citation>
    <scope>NUCLEOTIDE SEQUENCE</scope>
    <source>
        <strain evidence="5">DAOMC 236426</strain>
    </source>
</reference>
<dbReference type="InterPro" id="IPR002110">
    <property type="entry name" value="Ankyrin_rpt"/>
</dbReference>
<proteinExistence type="predicted"/>
<organism evidence="5 6">
    <name type="scientific">Tilletia controversa</name>
    <name type="common">dwarf bunt fungus</name>
    <dbReference type="NCBI Taxonomy" id="13291"/>
    <lineage>
        <taxon>Eukaryota</taxon>
        <taxon>Fungi</taxon>
        <taxon>Dikarya</taxon>
        <taxon>Basidiomycota</taxon>
        <taxon>Ustilaginomycotina</taxon>
        <taxon>Exobasidiomycetes</taxon>
        <taxon>Tilletiales</taxon>
        <taxon>Tilletiaceae</taxon>
        <taxon>Tilletia</taxon>
    </lineage>
</organism>
<feature type="region of interest" description="Disordered" evidence="4">
    <location>
        <begin position="1"/>
        <end position="50"/>
    </location>
</feature>
<feature type="compositionally biased region" description="Low complexity" evidence="4">
    <location>
        <begin position="29"/>
        <end position="45"/>
    </location>
</feature>
<dbReference type="Pfam" id="PF12796">
    <property type="entry name" value="Ank_2"/>
    <property type="match status" value="1"/>
</dbReference>
<dbReference type="Gene3D" id="1.25.40.20">
    <property type="entry name" value="Ankyrin repeat-containing domain"/>
    <property type="match status" value="1"/>
</dbReference>
<feature type="compositionally biased region" description="Low complexity" evidence="4">
    <location>
        <begin position="552"/>
        <end position="568"/>
    </location>
</feature>
<dbReference type="GO" id="GO:0004842">
    <property type="term" value="F:ubiquitin-protein transferase activity"/>
    <property type="evidence" value="ECO:0007669"/>
    <property type="project" value="TreeGrafter"/>
</dbReference>
<keyword evidence="2 3" id="KW-0040">ANK repeat</keyword>